<dbReference type="OrthoDB" id="10531372at2759"/>
<gene>
    <name evidence="1" type="ORF">EYF80_012729</name>
</gene>
<evidence type="ECO:0000313" key="1">
    <source>
        <dbReference type="EMBL" id="TNN77091.1"/>
    </source>
</evidence>
<keyword evidence="2" id="KW-1185">Reference proteome</keyword>
<organism evidence="1 2">
    <name type="scientific">Liparis tanakae</name>
    <name type="common">Tanaka's snailfish</name>
    <dbReference type="NCBI Taxonomy" id="230148"/>
    <lineage>
        <taxon>Eukaryota</taxon>
        <taxon>Metazoa</taxon>
        <taxon>Chordata</taxon>
        <taxon>Craniata</taxon>
        <taxon>Vertebrata</taxon>
        <taxon>Euteleostomi</taxon>
        <taxon>Actinopterygii</taxon>
        <taxon>Neopterygii</taxon>
        <taxon>Teleostei</taxon>
        <taxon>Neoteleostei</taxon>
        <taxon>Acanthomorphata</taxon>
        <taxon>Eupercaria</taxon>
        <taxon>Perciformes</taxon>
        <taxon>Cottioidei</taxon>
        <taxon>Cottales</taxon>
        <taxon>Liparidae</taxon>
        <taxon>Liparis</taxon>
    </lineage>
</organism>
<accession>A0A4Z2IH92</accession>
<proteinExistence type="predicted"/>
<dbReference type="EMBL" id="SRLO01000087">
    <property type="protein sequence ID" value="TNN77091.1"/>
    <property type="molecule type" value="Genomic_DNA"/>
</dbReference>
<sequence>MLENDVVLWEPNSGGFSQGDSHRTRTVHAAMIQEDILNTSRTVPGQMVMRVFMTKRVLKLILLRAPMLRDEASVNSLLWSNMTLPIR</sequence>
<reference evidence="1 2" key="1">
    <citation type="submission" date="2019-03" db="EMBL/GenBank/DDBJ databases">
        <title>First draft genome of Liparis tanakae, snailfish: a comprehensive survey of snailfish specific genes.</title>
        <authorList>
            <person name="Kim W."/>
            <person name="Song I."/>
            <person name="Jeong J.-H."/>
            <person name="Kim D."/>
            <person name="Kim S."/>
            <person name="Ryu S."/>
            <person name="Song J.Y."/>
            <person name="Lee S.K."/>
        </authorList>
    </citation>
    <scope>NUCLEOTIDE SEQUENCE [LARGE SCALE GENOMIC DNA]</scope>
    <source>
        <tissue evidence="1">Muscle</tissue>
    </source>
</reference>
<name>A0A4Z2IH92_9TELE</name>
<protein>
    <submittedName>
        <fullName evidence="1">Uncharacterized protein</fullName>
    </submittedName>
</protein>
<comment type="caution">
    <text evidence="1">The sequence shown here is derived from an EMBL/GenBank/DDBJ whole genome shotgun (WGS) entry which is preliminary data.</text>
</comment>
<dbReference type="Proteomes" id="UP000314294">
    <property type="component" value="Unassembled WGS sequence"/>
</dbReference>
<evidence type="ECO:0000313" key="2">
    <source>
        <dbReference type="Proteomes" id="UP000314294"/>
    </source>
</evidence>
<dbReference type="AlphaFoldDB" id="A0A4Z2IH92"/>